<protein>
    <submittedName>
        <fullName evidence="1">Uncharacterized protein</fullName>
    </submittedName>
</protein>
<organism evidence="1">
    <name type="scientific">Anguilla anguilla</name>
    <name type="common">European freshwater eel</name>
    <name type="synonym">Muraena anguilla</name>
    <dbReference type="NCBI Taxonomy" id="7936"/>
    <lineage>
        <taxon>Eukaryota</taxon>
        <taxon>Metazoa</taxon>
        <taxon>Chordata</taxon>
        <taxon>Craniata</taxon>
        <taxon>Vertebrata</taxon>
        <taxon>Euteleostomi</taxon>
        <taxon>Actinopterygii</taxon>
        <taxon>Neopterygii</taxon>
        <taxon>Teleostei</taxon>
        <taxon>Anguilliformes</taxon>
        <taxon>Anguillidae</taxon>
        <taxon>Anguilla</taxon>
    </lineage>
</organism>
<sequence length="62" mass="6868">MQSRPCVIWNTSKRQGNRLAPMSIRIPCTLEGGQCGEGGLLNAIGLSFNCNKQLNSHLLNYY</sequence>
<dbReference type="AlphaFoldDB" id="A0A0E9X5F4"/>
<evidence type="ECO:0000313" key="1">
    <source>
        <dbReference type="EMBL" id="JAH97115.1"/>
    </source>
</evidence>
<proteinExistence type="predicted"/>
<accession>A0A0E9X5F4</accession>
<name>A0A0E9X5F4_ANGAN</name>
<reference evidence="1" key="2">
    <citation type="journal article" date="2015" name="Fish Shellfish Immunol.">
        <title>Early steps in the European eel (Anguilla anguilla)-Vibrio vulnificus interaction in the gills: Role of the RtxA13 toxin.</title>
        <authorList>
            <person name="Callol A."/>
            <person name="Pajuelo D."/>
            <person name="Ebbesson L."/>
            <person name="Teles M."/>
            <person name="MacKenzie S."/>
            <person name="Amaro C."/>
        </authorList>
    </citation>
    <scope>NUCLEOTIDE SEQUENCE</scope>
</reference>
<dbReference type="EMBL" id="GBXM01011462">
    <property type="protein sequence ID" value="JAH97115.1"/>
    <property type="molecule type" value="Transcribed_RNA"/>
</dbReference>
<reference evidence="1" key="1">
    <citation type="submission" date="2014-11" db="EMBL/GenBank/DDBJ databases">
        <authorList>
            <person name="Amaro Gonzalez C."/>
        </authorList>
    </citation>
    <scope>NUCLEOTIDE SEQUENCE</scope>
</reference>